<gene>
    <name evidence="1" type="ORF">HF526_14080</name>
</gene>
<dbReference type="Proteomes" id="UP000820669">
    <property type="component" value="Unassembled WGS sequence"/>
</dbReference>
<evidence type="ECO:0000313" key="2">
    <source>
        <dbReference type="Proteomes" id="UP000820669"/>
    </source>
</evidence>
<protein>
    <submittedName>
        <fullName evidence="1">Uncharacterized protein</fullName>
    </submittedName>
</protein>
<sequence>MTGDPDAALPVVLAGLAARHTGTLGVAAHDLAAGGVEAVLAGQQHLDQVPRHLRVQPYALDLGRAPEITVAHRTGFLTGTRADTGIVRLRDRAGFTYAVFHHGSADERFLPESEGPVLAGPVGKALVEHW</sequence>
<dbReference type="SUPFAM" id="SSF56601">
    <property type="entry name" value="beta-lactamase/transpeptidase-like"/>
    <property type="match status" value="1"/>
</dbReference>
<accession>A0ABX1SBZ4</accession>
<reference evidence="1 2" key="1">
    <citation type="submission" date="2020-04" db="EMBL/GenBank/DDBJ databases">
        <authorList>
            <person name="Klaysubun C."/>
            <person name="Duangmal K."/>
            <person name="Lipun K."/>
        </authorList>
    </citation>
    <scope>NUCLEOTIDE SEQUENCE [LARGE SCALE GENOMIC DNA]</scope>
    <source>
        <strain evidence="1 2">K10HN5</strain>
    </source>
</reference>
<proteinExistence type="predicted"/>
<dbReference type="EMBL" id="JAAXLA010000022">
    <property type="protein sequence ID" value="NMH98429.1"/>
    <property type="molecule type" value="Genomic_DNA"/>
</dbReference>
<dbReference type="Gene3D" id="3.40.710.10">
    <property type="entry name" value="DD-peptidase/beta-lactamase superfamily"/>
    <property type="match status" value="1"/>
</dbReference>
<name>A0ABX1SBZ4_9PSEU</name>
<organism evidence="1 2">
    <name type="scientific">Pseudonocardia acidicola</name>
    <dbReference type="NCBI Taxonomy" id="2724939"/>
    <lineage>
        <taxon>Bacteria</taxon>
        <taxon>Bacillati</taxon>
        <taxon>Actinomycetota</taxon>
        <taxon>Actinomycetes</taxon>
        <taxon>Pseudonocardiales</taxon>
        <taxon>Pseudonocardiaceae</taxon>
        <taxon>Pseudonocardia</taxon>
    </lineage>
</organism>
<dbReference type="RefSeq" id="WP_169381874.1">
    <property type="nucleotide sequence ID" value="NZ_JAAXLA010000022.1"/>
</dbReference>
<evidence type="ECO:0000313" key="1">
    <source>
        <dbReference type="EMBL" id="NMH98429.1"/>
    </source>
</evidence>
<dbReference type="InterPro" id="IPR012338">
    <property type="entry name" value="Beta-lactam/transpept-like"/>
</dbReference>
<keyword evidence="2" id="KW-1185">Reference proteome</keyword>
<comment type="caution">
    <text evidence="1">The sequence shown here is derived from an EMBL/GenBank/DDBJ whole genome shotgun (WGS) entry which is preliminary data.</text>
</comment>